<dbReference type="RefSeq" id="WP_289409887.1">
    <property type="nucleotide sequence ID" value="NZ_JAUCDY010000002.1"/>
</dbReference>
<comment type="caution">
    <text evidence="1">The sequence shown here is derived from an EMBL/GenBank/DDBJ whole genome shotgun (WGS) entry which is preliminary data.</text>
</comment>
<dbReference type="Gene3D" id="3.30.70.120">
    <property type="match status" value="1"/>
</dbReference>
<dbReference type="Proteomes" id="UP001241056">
    <property type="component" value="Unassembled WGS sequence"/>
</dbReference>
<dbReference type="SUPFAM" id="SSF102705">
    <property type="entry name" value="NIF3 (NGG1p interacting factor 3)-like"/>
    <property type="match status" value="1"/>
</dbReference>
<evidence type="ECO:0000313" key="1">
    <source>
        <dbReference type="EMBL" id="MDM7857235.1"/>
    </source>
</evidence>
<protein>
    <submittedName>
        <fullName evidence="1">NGG1p interacting factor NIF3</fullName>
    </submittedName>
</protein>
<accession>A0ABT7SM39</accession>
<evidence type="ECO:0000313" key="2">
    <source>
        <dbReference type="Proteomes" id="UP001241056"/>
    </source>
</evidence>
<proteinExistence type="predicted"/>
<sequence>MYTLVFYIPETHLESVKEAVFAAGAGVQGEYQRCCWQVLGQGQFEPMPGAQPFIGQANKLEQLPEWRVEILVQEAALEAVIQAFKQAHPYEEPAYAVYVRVAI</sequence>
<dbReference type="PANTHER" id="PTHR41774">
    <property type="match status" value="1"/>
</dbReference>
<dbReference type="EMBL" id="JAUCDY010000002">
    <property type="protein sequence ID" value="MDM7857235.1"/>
    <property type="molecule type" value="Genomic_DNA"/>
</dbReference>
<dbReference type="InterPro" id="IPR015867">
    <property type="entry name" value="N-reg_PII/ATP_PRibTrfase_C"/>
</dbReference>
<name>A0ABT7SM39_9GAMM</name>
<organism evidence="1 2">
    <name type="scientific">Thiopseudomonas acetoxidans</name>
    <dbReference type="NCBI Taxonomy" id="3041622"/>
    <lineage>
        <taxon>Bacteria</taxon>
        <taxon>Pseudomonadati</taxon>
        <taxon>Pseudomonadota</taxon>
        <taxon>Gammaproteobacteria</taxon>
        <taxon>Pseudomonadales</taxon>
        <taxon>Pseudomonadaceae</taxon>
        <taxon>Thiopseudomonas</taxon>
    </lineage>
</organism>
<keyword evidence="2" id="KW-1185">Reference proteome</keyword>
<dbReference type="InterPro" id="IPR036069">
    <property type="entry name" value="DUF34/NIF3_sf"/>
</dbReference>
<dbReference type="PANTHER" id="PTHR41774:SF1">
    <property type="entry name" value="NGG1P INTERACTING FACTOR NIF3"/>
    <property type="match status" value="1"/>
</dbReference>
<reference evidence="1 2" key="1">
    <citation type="submission" date="2023-06" db="EMBL/GenBank/DDBJ databases">
        <title>Thiopseudomonas sp. CY1220 draft genome sequence.</title>
        <authorList>
            <person name="Zhao G."/>
            <person name="An M."/>
        </authorList>
    </citation>
    <scope>NUCLEOTIDE SEQUENCE [LARGE SCALE GENOMIC DNA]</scope>
    <source>
        <strain evidence="1 2">CY1220</strain>
    </source>
</reference>
<gene>
    <name evidence="1" type="ORF">QEZ41_02925</name>
</gene>